<keyword evidence="2 6" id="KW-0813">Transport</keyword>
<dbReference type="PANTHER" id="PTHR45687">
    <property type="entry name" value="AQUAPORIN OR AQUAGLYCEROPORIN RELATED"/>
    <property type="match status" value="1"/>
</dbReference>
<feature type="transmembrane region" description="Helical" evidence="8">
    <location>
        <begin position="78"/>
        <end position="104"/>
    </location>
</feature>
<name>A0ABP0Y9B2_9ROSI</name>
<comment type="similarity">
    <text evidence="6">Belongs to the MIP/aquaporin (TC 1.A.8) family.</text>
</comment>
<dbReference type="InterPro" id="IPR034294">
    <property type="entry name" value="Aquaporin_transptr"/>
</dbReference>
<sequence length="289" mass="30494">MSGSKEGVIIGEREHNDEEQRKDYVDPPAAPLMGFSELKKWSFYRAVIAEFMATLLFLYITIATAIGNNNAQTTGPCYGVGVLGIAWAFGAVIFVLVYCTAGISGGHINPAITFGMLLARKVSLIRAVAYIAAQSLGAIAGVALVKALMRHAYNSNGGGANVVAAGFSKGAALGAEIIGTFLLVYTVFSATDPKRNARDSHVPVLAPLPIGLAVFVVHLATIPITGTGINPARSLGAAVMFNNRRVWSQHWIFWVGPFVGALAAAAYHQYVLRAAAVKALGSFRSNRSG</sequence>
<comment type="subcellular location">
    <subcellularLocation>
        <location evidence="1">Membrane</location>
        <topology evidence="1">Multi-pass membrane protein</topology>
    </subcellularLocation>
</comment>
<dbReference type="InterPro" id="IPR000425">
    <property type="entry name" value="MIP"/>
</dbReference>
<organism evidence="9 10">
    <name type="scientific">Citrullus colocynthis</name>
    <name type="common">colocynth</name>
    <dbReference type="NCBI Taxonomy" id="252529"/>
    <lineage>
        <taxon>Eukaryota</taxon>
        <taxon>Viridiplantae</taxon>
        <taxon>Streptophyta</taxon>
        <taxon>Embryophyta</taxon>
        <taxon>Tracheophyta</taxon>
        <taxon>Spermatophyta</taxon>
        <taxon>Magnoliopsida</taxon>
        <taxon>eudicotyledons</taxon>
        <taxon>Gunneridae</taxon>
        <taxon>Pentapetalae</taxon>
        <taxon>rosids</taxon>
        <taxon>fabids</taxon>
        <taxon>Cucurbitales</taxon>
        <taxon>Cucurbitaceae</taxon>
        <taxon>Benincaseae</taxon>
        <taxon>Citrullus</taxon>
    </lineage>
</organism>
<feature type="compositionally biased region" description="Basic and acidic residues" evidence="7">
    <location>
        <begin position="11"/>
        <end position="23"/>
    </location>
</feature>
<dbReference type="Pfam" id="PF00230">
    <property type="entry name" value="MIP"/>
    <property type="match status" value="1"/>
</dbReference>
<keyword evidence="5 8" id="KW-0472">Membrane</keyword>
<evidence type="ECO:0000313" key="10">
    <source>
        <dbReference type="Proteomes" id="UP001642487"/>
    </source>
</evidence>
<dbReference type="Gene3D" id="1.20.1080.10">
    <property type="entry name" value="Glycerol uptake facilitator protein"/>
    <property type="match status" value="1"/>
</dbReference>
<dbReference type="InterPro" id="IPR022357">
    <property type="entry name" value="MIP_CS"/>
</dbReference>
<dbReference type="CDD" id="cd00333">
    <property type="entry name" value="MIP"/>
    <property type="match status" value="1"/>
</dbReference>
<evidence type="ECO:0000256" key="8">
    <source>
        <dbReference type="SAM" id="Phobius"/>
    </source>
</evidence>
<dbReference type="InterPro" id="IPR023271">
    <property type="entry name" value="Aquaporin-like"/>
</dbReference>
<keyword evidence="10" id="KW-1185">Reference proteome</keyword>
<evidence type="ECO:0000313" key="9">
    <source>
        <dbReference type="EMBL" id="CAK9315307.1"/>
    </source>
</evidence>
<dbReference type="Proteomes" id="UP001642487">
    <property type="component" value="Chromosome 2"/>
</dbReference>
<evidence type="ECO:0000256" key="3">
    <source>
        <dbReference type="ARBA" id="ARBA00022692"/>
    </source>
</evidence>
<evidence type="ECO:0000256" key="4">
    <source>
        <dbReference type="ARBA" id="ARBA00022989"/>
    </source>
</evidence>
<dbReference type="NCBIfam" id="TIGR00861">
    <property type="entry name" value="MIP"/>
    <property type="match status" value="1"/>
</dbReference>
<reference evidence="9 10" key="1">
    <citation type="submission" date="2024-03" db="EMBL/GenBank/DDBJ databases">
        <authorList>
            <person name="Gkanogiannis A."/>
            <person name="Becerra Lopez-Lavalle L."/>
        </authorList>
    </citation>
    <scope>NUCLEOTIDE SEQUENCE [LARGE SCALE GENOMIC DNA]</scope>
</reference>
<accession>A0ABP0Y9B2</accession>
<evidence type="ECO:0000256" key="6">
    <source>
        <dbReference type="RuleBase" id="RU000477"/>
    </source>
</evidence>
<proteinExistence type="inferred from homology"/>
<feature type="transmembrane region" description="Helical" evidence="8">
    <location>
        <begin position="124"/>
        <end position="149"/>
    </location>
</feature>
<dbReference type="SUPFAM" id="SSF81338">
    <property type="entry name" value="Aquaporin-like"/>
    <property type="match status" value="1"/>
</dbReference>
<evidence type="ECO:0000256" key="5">
    <source>
        <dbReference type="ARBA" id="ARBA00023136"/>
    </source>
</evidence>
<dbReference type="PRINTS" id="PR00783">
    <property type="entry name" value="MINTRINSICP"/>
</dbReference>
<evidence type="ECO:0000256" key="7">
    <source>
        <dbReference type="SAM" id="MobiDB-lite"/>
    </source>
</evidence>
<feature type="transmembrane region" description="Helical" evidence="8">
    <location>
        <begin position="170"/>
        <end position="188"/>
    </location>
</feature>
<keyword evidence="4 8" id="KW-1133">Transmembrane helix</keyword>
<feature type="transmembrane region" description="Helical" evidence="8">
    <location>
        <begin position="251"/>
        <end position="270"/>
    </location>
</feature>
<feature type="transmembrane region" description="Helical" evidence="8">
    <location>
        <begin position="208"/>
        <end position="230"/>
    </location>
</feature>
<feature type="region of interest" description="Disordered" evidence="7">
    <location>
        <begin position="1"/>
        <end position="23"/>
    </location>
</feature>
<evidence type="ECO:0000256" key="2">
    <source>
        <dbReference type="ARBA" id="ARBA00022448"/>
    </source>
</evidence>
<gene>
    <name evidence="9" type="ORF">CITCOLO1_LOCUS7093</name>
</gene>
<feature type="transmembrane region" description="Helical" evidence="8">
    <location>
        <begin position="43"/>
        <end position="66"/>
    </location>
</feature>
<evidence type="ECO:0000256" key="1">
    <source>
        <dbReference type="ARBA" id="ARBA00004141"/>
    </source>
</evidence>
<dbReference type="EMBL" id="OZ021736">
    <property type="protein sequence ID" value="CAK9315307.1"/>
    <property type="molecule type" value="Genomic_DNA"/>
</dbReference>
<protein>
    <submittedName>
        <fullName evidence="9">Uncharacterized protein</fullName>
    </submittedName>
</protein>
<keyword evidence="3 6" id="KW-0812">Transmembrane</keyword>
<dbReference type="PROSITE" id="PS00221">
    <property type="entry name" value="MIP"/>
    <property type="match status" value="1"/>
</dbReference>